<organism evidence="4 5">
    <name type="scientific">Metarhizium anisopliae (strain ARSEF 549)</name>
    <dbReference type="NCBI Taxonomy" id="3151832"/>
    <lineage>
        <taxon>Eukaryota</taxon>
        <taxon>Fungi</taxon>
        <taxon>Dikarya</taxon>
        <taxon>Ascomycota</taxon>
        <taxon>Pezizomycotina</taxon>
        <taxon>Sordariomycetes</taxon>
        <taxon>Hypocreomycetidae</taxon>
        <taxon>Hypocreales</taxon>
        <taxon>Clavicipitaceae</taxon>
        <taxon>Metarhizium</taxon>
    </lineage>
</organism>
<evidence type="ECO:0000313" key="4">
    <source>
        <dbReference type="EMBL" id="KID61437.1"/>
    </source>
</evidence>
<reference evidence="4 5" key="1">
    <citation type="journal article" date="2014" name="Proc. Natl. Acad. Sci. U.S.A.">
        <title>Trajectory and genomic determinants of fungal-pathogen speciation and host adaptation.</title>
        <authorList>
            <person name="Hu X."/>
            <person name="Xiao G."/>
            <person name="Zheng P."/>
            <person name="Shang Y."/>
            <person name="Su Y."/>
            <person name="Zhang X."/>
            <person name="Liu X."/>
            <person name="Zhan S."/>
            <person name="St Leger R.J."/>
            <person name="Wang C."/>
        </authorList>
    </citation>
    <scope>NUCLEOTIDE SEQUENCE [LARGE SCALE GENOMIC DNA]</scope>
    <source>
        <strain evidence="4 5">ARSEF 549</strain>
    </source>
</reference>
<dbReference type="Proteomes" id="UP000031186">
    <property type="component" value="Unassembled WGS sequence"/>
</dbReference>
<feature type="non-terminal residue" evidence="4">
    <location>
        <position position="1"/>
    </location>
</feature>
<keyword evidence="5" id="KW-1185">Reference proteome</keyword>
<dbReference type="EMBL" id="AZNF01000015">
    <property type="protein sequence ID" value="KID61437.1"/>
    <property type="molecule type" value="Genomic_DNA"/>
</dbReference>
<accession>A0A0B4F0R3</accession>
<protein>
    <submittedName>
        <fullName evidence="4">Uncharacterized protein</fullName>
    </submittedName>
</protein>
<keyword evidence="2" id="KW-0472">Membrane</keyword>
<dbReference type="AlphaFoldDB" id="A0A0B4F0R3"/>
<evidence type="ECO:0000256" key="1">
    <source>
        <dbReference type="SAM" id="MobiDB-lite"/>
    </source>
</evidence>
<dbReference type="HOGENOM" id="CLU_1454753_0_0_1"/>
<sequence length="194" mass="20876">MSPRLPYTLPWRRPAILLAALLLLSWSLPAHAERDADVDESIKRIRHGPVLPPDPTGTGYKRAPRQDGTYDPLKRRSELGGNHDTRAGDNHQPHGLDAEGRGDPDARRAGRRDAPGPAPVPAYTPVVTPAPDQDAVLASQGYRQVTYYTCNTVGGNEHCGWHVPVVKAQGVRGDSAAVWVVVGCLAGVFALGLM</sequence>
<feature type="compositionally biased region" description="Basic and acidic residues" evidence="1">
    <location>
        <begin position="72"/>
        <end position="114"/>
    </location>
</feature>
<feature type="signal peptide" evidence="3">
    <location>
        <begin position="1"/>
        <end position="32"/>
    </location>
</feature>
<feature type="region of interest" description="Disordered" evidence="1">
    <location>
        <begin position="44"/>
        <end position="128"/>
    </location>
</feature>
<keyword evidence="2" id="KW-0812">Transmembrane</keyword>
<comment type="caution">
    <text evidence="4">The sequence shown here is derived from an EMBL/GenBank/DDBJ whole genome shotgun (WGS) entry which is preliminary data.</text>
</comment>
<feature type="transmembrane region" description="Helical" evidence="2">
    <location>
        <begin position="176"/>
        <end position="193"/>
    </location>
</feature>
<keyword evidence="3" id="KW-0732">Signal</keyword>
<name>A0A0B4F0R3_METAF</name>
<evidence type="ECO:0000256" key="3">
    <source>
        <dbReference type="SAM" id="SignalP"/>
    </source>
</evidence>
<dbReference type="VEuPathDB" id="FungiDB:MAN_09202"/>
<evidence type="ECO:0000313" key="5">
    <source>
        <dbReference type="Proteomes" id="UP000031186"/>
    </source>
</evidence>
<proteinExistence type="predicted"/>
<gene>
    <name evidence="4" type="ORF">MAN_09202</name>
</gene>
<dbReference type="OrthoDB" id="3542181at2759"/>
<keyword evidence="2" id="KW-1133">Transmembrane helix</keyword>
<feature type="chain" id="PRO_5002103553" evidence="3">
    <location>
        <begin position="33"/>
        <end position="194"/>
    </location>
</feature>
<evidence type="ECO:0000256" key="2">
    <source>
        <dbReference type="SAM" id="Phobius"/>
    </source>
</evidence>